<evidence type="ECO:0000256" key="1">
    <source>
        <dbReference type="SAM" id="MobiDB-lite"/>
    </source>
</evidence>
<keyword evidence="3" id="KW-1185">Reference proteome</keyword>
<evidence type="ECO:0000313" key="3">
    <source>
        <dbReference type="Proteomes" id="UP001195422"/>
    </source>
</evidence>
<comment type="caution">
    <text evidence="2">The sequence shown here is derived from an EMBL/GenBank/DDBJ whole genome shotgun (WGS) entry which is preliminary data.</text>
</comment>
<organism evidence="2 3">
    <name type="scientific">Glutamicibacter protophormiae</name>
    <name type="common">Brevibacterium protophormiae</name>
    <dbReference type="NCBI Taxonomy" id="37930"/>
    <lineage>
        <taxon>Bacteria</taxon>
        <taxon>Bacillati</taxon>
        <taxon>Actinomycetota</taxon>
        <taxon>Actinomycetes</taxon>
        <taxon>Micrococcales</taxon>
        <taxon>Micrococcaceae</taxon>
        <taxon>Glutamicibacter</taxon>
    </lineage>
</organism>
<evidence type="ECO:0000313" key="2">
    <source>
        <dbReference type="EMBL" id="MBP2397233.1"/>
    </source>
</evidence>
<feature type="region of interest" description="Disordered" evidence="1">
    <location>
        <begin position="1"/>
        <end position="22"/>
    </location>
</feature>
<accession>A0ABS4XL52</accession>
<proteinExistence type="predicted"/>
<protein>
    <submittedName>
        <fullName evidence="2">Uncharacterized protein</fullName>
    </submittedName>
</protein>
<dbReference type="EMBL" id="JAGIOJ010000001">
    <property type="protein sequence ID" value="MBP2397233.1"/>
    <property type="molecule type" value="Genomic_DNA"/>
</dbReference>
<gene>
    <name evidence="2" type="ORF">JOF39_000314</name>
</gene>
<name>A0ABS4XL52_GLUPR</name>
<sequence>MASSVENGGAVAVKPEQTQEQDVLSLTPDALELPPVLKFERKEVRSFAVDWKHPNGEVSRLQEDLEVPNVRTTEGSLELLIDGTVQPVSLVLSIYQTNIRDIDPTGDPDLVVDCLKADSLCDFAMSGGNAGMLRIDQLEDEEMVMSLQAEYYADPSLNAERFVNTIGWIFSLN</sequence>
<dbReference type="RefSeq" id="WP_188949963.1">
    <property type="nucleotide sequence ID" value="NZ_BMPH01000018.1"/>
</dbReference>
<dbReference type="Proteomes" id="UP001195422">
    <property type="component" value="Unassembled WGS sequence"/>
</dbReference>
<reference evidence="2 3" key="1">
    <citation type="submission" date="2021-03" db="EMBL/GenBank/DDBJ databases">
        <title>Sequencing the genomes of 1000 actinobacteria strains.</title>
        <authorList>
            <person name="Klenk H.-P."/>
        </authorList>
    </citation>
    <scope>NUCLEOTIDE SEQUENCE [LARGE SCALE GENOMIC DNA]</scope>
    <source>
        <strain evidence="2 3">DSM 20168</strain>
    </source>
</reference>